<evidence type="ECO:0000313" key="6">
    <source>
        <dbReference type="Proteomes" id="UP000274756"/>
    </source>
</evidence>
<feature type="domain" description="Cell morphogenesis protein N-terminal" evidence="1">
    <location>
        <begin position="552"/>
        <end position="653"/>
    </location>
</feature>
<dbReference type="Proteomes" id="UP000038040">
    <property type="component" value="Unplaced"/>
</dbReference>
<name>A0A158Q5T2_DRAME</name>
<dbReference type="Pfam" id="PF14222">
    <property type="entry name" value="MOR2-PAG1_N"/>
    <property type="match status" value="2"/>
</dbReference>
<gene>
    <name evidence="4" type="ORF">DME_LOCUS2261</name>
</gene>
<dbReference type="GO" id="GO:0000902">
    <property type="term" value="P:cell morphogenesis"/>
    <property type="evidence" value="ECO:0007669"/>
    <property type="project" value="InterPro"/>
</dbReference>
<reference evidence="7" key="1">
    <citation type="submission" date="2016-04" db="UniProtKB">
        <authorList>
            <consortium name="WormBaseParasite"/>
        </authorList>
    </citation>
    <scope>IDENTIFICATION</scope>
</reference>
<evidence type="ECO:0000313" key="7">
    <source>
        <dbReference type="WBParaSite" id="DME_0000818501-mRNA-1"/>
    </source>
</evidence>
<organism evidence="5 7">
    <name type="scientific">Dracunculus medinensis</name>
    <name type="common">Guinea worm</name>
    <dbReference type="NCBI Taxonomy" id="318479"/>
    <lineage>
        <taxon>Eukaryota</taxon>
        <taxon>Metazoa</taxon>
        <taxon>Ecdysozoa</taxon>
        <taxon>Nematoda</taxon>
        <taxon>Chromadorea</taxon>
        <taxon>Rhabditida</taxon>
        <taxon>Spirurina</taxon>
        <taxon>Dracunculoidea</taxon>
        <taxon>Dracunculidae</taxon>
        <taxon>Dracunculus</taxon>
    </lineage>
</organism>
<dbReference type="Pfam" id="PF14225">
    <property type="entry name" value="MOR2-PAG1_C"/>
    <property type="match status" value="1"/>
</dbReference>
<protein>
    <submittedName>
        <fullName evidence="7">Protein furry</fullName>
    </submittedName>
</protein>
<dbReference type="OrthoDB" id="6287725at2759"/>
<dbReference type="AlphaFoldDB" id="A0A158Q5T2"/>
<proteinExistence type="predicted"/>
<dbReference type="SUPFAM" id="SSF48371">
    <property type="entry name" value="ARM repeat"/>
    <property type="match status" value="2"/>
</dbReference>
<keyword evidence="6" id="KW-1185">Reference proteome</keyword>
<evidence type="ECO:0000259" key="2">
    <source>
        <dbReference type="Pfam" id="PF14225"/>
    </source>
</evidence>
<dbReference type="GO" id="GO:0031175">
    <property type="term" value="P:neuron projection development"/>
    <property type="evidence" value="ECO:0007669"/>
    <property type="project" value="TreeGrafter"/>
</dbReference>
<dbReference type="Pfam" id="PF14228">
    <property type="entry name" value="MOR2-PAG1_mid"/>
    <property type="match status" value="2"/>
</dbReference>
<dbReference type="GO" id="GO:0005938">
    <property type="term" value="C:cell cortex"/>
    <property type="evidence" value="ECO:0007669"/>
    <property type="project" value="TreeGrafter"/>
</dbReference>
<sequence>MEIPPLLHELSKQKYMPKVKAELQNIQNLLNQLKLFKHECQMQNLEVSISNSNNGDLRRKGDSRPTNSAETLTACELPWGSLKLVPTGNIDFSISPDCFAIKSNLQEIFGIFERKLNIFCGDDNQDKYLNKFFVLSEDVYLENLLKVLNALCEHCLPAVLSTVIYWYEKQLQCHFEELLNQTERRQLGINYIFCLLMVEVLPQLHFFPESCEQSVSYIIALAFKEVAYRDPLCLGANYNNFLAVAERYAEVLGVLSQTHATIIQKVFLSSLSELKKENPVTSLTMNNIIALLMAMKFFRIKTNQISDFEIGIRFLDELGQYFLETKQKDIKHAIAGLLVEILLPVAAAAYPLLTCLLCICQSKFFLANWTQFLNSILASLKNKDPKVSRVALESVYVIRNNCEGNTATRNRLESICNSLFPKGNRAVVPRDSPLNIFVKIIHFIAQQKLEYAFKEIIFDLLGCNRAHSVLKSSLYPERMNIGIRALMVIANSLQLKEGPPDMPRSMTNTTTQRLKKMYILRPLTADIARSIGLEQYYAPCWKAVDANCCASPSEVKPKLDLFRTCIAAIPRLLPESMSHSELVELLIRMTVHIDEELRIHAAQTLQTLMNECADWREDIIHADLNFLSNQILDTYPSLLDSSLRLLQQLMFTWKTTAHIEKKREMNGINEKENGFVNSLRMQISPLLTNSVALALHSVEGFALAMLCQFRTQTRKIVIGILKEVRQLLVLVTPHQHDTSVIEVLDNATSYVYNKYIEHVPLSERQFWNADFASASDKIASIETDSCLVNSDRGNEYFRWDPWACALSGYCEYRFLIAQCPTAVFYAWPIVNIRLNICNSFIDPSNPQNENRASLLRNSKSKGTNSSICGESLGQDSYLSLWQKYLVMACALAPPPHDSINSFTRAENDLLRSIPSIRLQKNLNVNVSFYQKMISMLRWEHMIDMRDSVVLGIGSINPFSFESLLYEMKIVLREAMERKADNNARRKKRKDLLRLQIIRILEVAVFRGVMLCSGCIDSENGLCSVLADFFDSMRQNLESDQDRDLLLLTNLRLHFAKTVSFIIHSVPADKRKNLLANDKKQSLFFLFTSWCSRSIASSERKREGDVGTYVEQRAIEAMCALLCCGPIFETNKAIGENGYLYGWLETLLDSTNPIVEKLIERTLSVMIDLNDETPQLLEWAINICYCKPSNIVKKCFRSLVMEYPCEFVSIFILCQMLSADVDPCVSESAIELLHLLRRQFLDDSVTVVKYRKSNVNYFLINQIEICRLLAKTYPKITMSVFSEVCWRVENACPSRRTSMLTLLVAWIENIQLVDQQADFQKNDTSGTHGWGSLESSHLILNNLLYITCAQSAEHSKEISLLWRTLANNYPSNLSIIINYLFTMVILSPDILLPHTKRIICYLMDSCASSVVTILIDHLGNVNELFKANLERCEMPPYYRYQNSTDMLEKDKREVQDDPNEDLSFDNFFQLNITDEETISGIHELPMPAYGGYYSPLSKFLVPISQSIISFSRCNLALLHLCDILRCSSNVDWQEHIPLLLIVSIIGLDSLRPTICRHSRQTIINIILLYANDYITISQLSNILLSNQMLLKSNAIFCSKSELVQAIVFCMSEKMERPLWSNEDITPKQWKIESAEHLGCLVRHLAELLLDNIPLLAIRWTQLAMGMALSSSNRHIAGRCFQIASALCQSPSPWIPGLLSRLVETVGEPHDETQSYVTDILLCLHTTVGYLALSQQVMPSQSPTHARSISYTPALLRQTAVAVASATISPVHDRKEIRHSMMISETNEPTIGLCRSKSATALKSTDVSVGEEDLSALCQLLSISVALLESTNDNEYILALHLLDKILDAAGPDRIVCLQRLAKTVNQLDWTSFSGLVGLIVKGTAMNNGYELSLSLLIKCLDVINEPIMGNNNSLPLIITVALPILLLNFDAPTPLCISVAKAIANHLSDKIDYVEEEKKATDDPTIHLISMMDNYVERSFSRDRFQWAKCVCKYLHDAFLPDIIQFVVLLAEDPSF</sequence>
<dbReference type="InterPro" id="IPR029473">
    <property type="entry name" value="MOR2-PAG1_mid"/>
</dbReference>
<evidence type="ECO:0000313" key="5">
    <source>
        <dbReference type="Proteomes" id="UP000038040"/>
    </source>
</evidence>
<feature type="domain" description="Cell morphogenesis central region" evidence="3">
    <location>
        <begin position="1224"/>
        <end position="1384"/>
    </location>
</feature>
<dbReference type="Proteomes" id="UP000274756">
    <property type="component" value="Unassembled WGS sequence"/>
</dbReference>
<dbReference type="EMBL" id="UYYG01000052">
    <property type="protein sequence ID" value="VDN52288.1"/>
    <property type="molecule type" value="Genomic_DNA"/>
</dbReference>
<feature type="domain" description="Cell morphogenesis central region" evidence="3">
    <location>
        <begin position="1508"/>
        <end position="1688"/>
    </location>
</feature>
<reference evidence="4 6" key="2">
    <citation type="submission" date="2018-11" db="EMBL/GenBank/DDBJ databases">
        <authorList>
            <consortium name="Pathogen Informatics"/>
        </authorList>
    </citation>
    <scope>NUCLEOTIDE SEQUENCE [LARGE SCALE GENOMIC DNA]</scope>
</reference>
<evidence type="ECO:0000259" key="1">
    <source>
        <dbReference type="Pfam" id="PF14222"/>
    </source>
</evidence>
<dbReference type="PANTHER" id="PTHR12295">
    <property type="entry name" value="FURRY-RELATED"/>
    <property type="match status" value="1"/>
</dbReference>
<accession>A0A158Q5T2</accession>
<feature type="domain" description="Cell morphogenesis protein N-terminal" evidence="1">
    <location>
        <begin position="348"/>
        <end position="545"/>
    </location>
</feature>
<evidence type="ECO:0000313" key="4">
    <source>
        <dbReference type="EMBL" id="VDN52288.1"/>
    </source>
</evidence>
<dbReference type="PANTHER" id="PTHR12295:SF30">
    <property type="entry name" value="PROTEIN FURRY"/>
    <property type="match status" value="1"/>
</dbReference>
<dbReference type="InterPro" id="IPR039867">
    <property type="entry name" value="Furry/Tao3/Mor2"/>
</dbReference>
<dbReference type="GO" id="GO:0030427">
    <property type="term" value="C:site of polarized growth"/>
    <property type="evidence" value="ECO:0007669"/>
    <property type="project" value="TreeGrafter"/>
</dbReference>
<dbReference type="InterPro" id="IPR025481">
    <property type="entry name" value="Cell_Morphogen_C"/>
</dbReference>
<feature type="domain" description="Cell morphogenesis protein C-terminal" evidence="2">
    <location>
        <begin position="1817"/>
        <end position="2010"/>
    </location>
</feature>
<dbReference type="WBParaSite" id="DME_0000818501-mRNA-1">
    <property type="protein sequence ID" value="DME_0000818501-mRNA-1"/>
    <property type="gene ID" value="DME_0000818501"/>
</dbReference>
<dbReference type="STRING" id="318479.A0A158Q5T2"/>
<dbReference type="InterPro" id="IPR025614">
    <property type="entry name" value="Cell_morpho_N"/>
</dbReference>
<evidence type="ECO:0000259" key="3">
    <source>
        <dbReference type="Pfam" id="PF14228"/>
    </source>
</evidence>
<dbReference type="InterPro" id="IPR016024">
    <property type="entry name" value="ARM-type_fold"/>
</dbReference>